<dbReference type="PANTHER" id="PTHR31697:SF2">
    <property type="entry name" value="INTEGRATOR COMPLEX SUBUNIT 5"/>
    <property type="match status" value="1"/>
</dbReference>
<dbReference type="EC" id="3.2.1.207" evidence="14"/>
<organism evidence="23 24">
    <name type="scientific">Danionella cerebrum</name>
    <dbReference type="NCBI Taxonomy" id="2873325"/>
    <lineage>
        <taxon>Eukaryota</taxon>
        <taxon>Metazoa</taxon>
        <taxon>Chordata</taxon>
        <taxon>Craniata</taxon>
        <taxon>Vertebrata</taxon>
        <taxon>Euteleostomi</taxon>
        <taxon>Actinopterygii</taxon>
        <taxon>Neopterygii</taxon>
        <taxon>Teleostei</taxon>
        <taxon>Ostariophysi</taxon>
        <taxon>Cypriniformes</taxon>
        <taxon>Danionidae</taxon>
        <taxon>Danioninae</taxon>
        <taxon>Danionella</taxon>
    </lineage>
</organism>
<dbReference type="PANTHER" id="PTHR31697">
    <property type="entry name" value="INTEGRATOR COMPLEX SUBUNIT 5"/>
    <property type="match status" value="1"/>
</dbReference>
<dbReference type="OrthoDB" id="69088at2759"/>
<keyword evidence="8" id="KW-0333">Golgi apparatus</keyword>
<comment type="caution">
    <text evidence="23">The sequence shown here is derived from an EMBL/GenBank/DDBJ whole genome shotgun (WGS) entry which is preliminary data.</text>
</comment>
<dbReference type="Pfam" id="PF21365">
    <property type="entry name" value="Glyco_hydro_31_3rd"/>
    <property type="match status" value="1"/>
</dbReference>
<evidence type="ECO:0000256" key="15">
    <source>
        <dbReference type="ARBA" id="ARBA00069533"/>
    </source>
</evidence>
<dbReference type="SUPFAM" id="SSF48371">
    <property type="entry name" value="ARM repeat"/>
    <property type="match status" value="1"/>
</dbReference>
<comment type="catalytic activity">
    <reaction evidence="13">
        <text>N(4)-(alpha-D-Glc-(1-&gt;3)-alpha-D-Glc-(1-&gt;3)-alpha-D-Man-(1-&gt;2)-alpha-D-Man-(1-&gt;2)-alpha-D-Man-(1-&gt;3)-[alpha-D-Man-(1-&gt;2)-alpha-D-Man-(1-&gt;3)-[alpha-D-Man-(1-&gt;2)-alpha-D-Man-(1-&gt;6)]-alpha-D-Man-(1-&gt;6)]-beta-D-Man-(1-&gt;4)-beta-D-GlcNAc-(1-&gt;4)-beta-D-GlcNAc)-L-asparaginyl-[protein] + H2O = N(4)-(alpha-D-Glc-(1-&gt;3)-alpha-D-Man-(1-&gt;2)-alpha-D-Man-(1-&gt;2)-alpha-D-Man-(1-&gt;3)-[alpha-D-Man-(1-&gt;2)-alpha-D-Man-(1-&gt;3)-[alpha-D-Man-(1-&gt;2)-alpha-D-Man-(1-&gt;6)]-alpha-D-Man-(1-&gt;6)]-beta-D-Man-(1-&gt;4)-beta-D-GlcNAc-(1-&gt;4)-beta-D-GlcNAc)-L-asparaginyl-[protein] + beta-D-glucose</text>
        <dbReference type="Rhea" id="RHEA:55996"/>
        <dbReference type="Rhea" id="RHEA-COMP:14355"/>
        <dbReference type="Rhea" id="RHEA-COMP:14357"/>
        <dbReference type="ChEBI" id="CHEBI:15377"/>
        <dbReference type="ChEBI" id="CHEBI:15903"/>
        <dbReference type="ChEBI" id="CHEBI:59080"/>
        <dbReference type="ChEBI" id="CHEBI:59082"/>
        <dbReference type="EC" id="3.2.1.207"/>
    </reaction>
</comment>
<evidence type="ECO:0000313" key="23">
    <source>
        <dbReference type="EMBL" id="TRY54696.1"/>
    </source>
</evidence>
<evidence type="ECO:0000256" key="2">
    <source>
        <dbReference type="ARBA" id="ARBA00004555"/>
    </source>
</evidence>
<dbReference type="InterPro" id="IPR025887">
    <property type="entry name" value="Glyco_hydro_31_N_dom"/>
</dbReference>
<comment type="subcellular location">
    <subcellularLocation>
        <location evidence="1">Endoplasmic reticulum</location>
    </subcellularLocation>
    <subcellularLocation>
        <location evidence="2">Golgi apparatus</location>
    </subcellularLocation>
</comment>
<dbReference type="GO" id="GO:0032039">
    <property type="term" value="C:integrator complex"/>
    <property type="evidence" value="ECO:0007669"/>
    <property type="project" value="InterPro"/>
</dbReference>
<evidence type="ECO:0000259" key="20">
    <source>
        <dbReference type="Pfam" id="PF14837"/>
    </source>
</evidence>
<dbReference type="GO" id="GO:0030246">
    <property type="term" value="F:carbohydrate binding"/>
    <property type="evidence" value="ECO:0007669"/>
    <property type="project" value="InterPro"/>
</dbReference>
<dbReference type="SUPFAM" id="SSF51445">
    <property type="entry name" value="(Trans)glycosidases"/>
    <property type="match status" value="1"/>
</dbReference>
<dbReference type="CDD" id="cd06603">
    <property type="entry name" value="GH31_GANC_GANAB_alpha"/>
    <property type="match status" value="1"/>
</dbReference>
<dbReference type="FunFam" id="2.60.40.1760:FF:000002">
    <property type="entry name" value="neutral alpha-glucosidase AB isoform X1"/>
    <property type="match status" value="1"/>
</dbReference>
<dbReference type="InterPro" id="IPR016024">
    <property type="entry name" value="ARM-type_fold"/>
</dbReference>
<feature type="compositionally biased region" description="Basic and acidic residues" evidence="17">
    <location>
        <begin position="1190"/>
        <end position="1206"/>
    </location>
</feature>
<keyword evidence="9" id="KW-0325">Glycoprotein</keyword>
<keyword evidence="6" id="KW-0378">Hydrolase</keyword>
<evidence type="ECO:0000256" key="4">
    <source>
        <dbReference type="ARBA" id="ARBA00007806"/>
    </source>
</evidence>
<dbReference type="GO" id="GO:0005783">
    <property type="term" value="C:endoplasmic reticulum"/>
    <property type="evidence" value="ECO:0007669"/>
    <property type="project" value="UniProtKB-SubCell"/>
</dbReference>
<feature type="domain" description="Glycosyl hydrolase family 31 C-terminal" evidence="22">
    <location>
        <begin position="1736"/>
        <end position="1824"/>
    </location>
</feature>
<reference evidence="23 24" key="1">
    <citation type="journal article" date="2019" name="Sci. Data">
        <title>Hybrid genome assembly and annotation of Danionella translucida.</title>
        <authorList>
            <person name="Kadobianskyi M."/>
            <person name="Schulze L."/>
            <person name="Schuelke M."/>
            <person name="Judkewitz B."/>
        </authorList>
    </citation>
    <scope>NUCLEOTIDE SEQUENCE [LARGE SCALE GENOMIC DNA]</scope>
    <source>
        <strain evidence="23 24">Bolton</strain>
    </source>
</reference>
<dbReference type="InterPro" id="IPR048395">
    <property type="entry name" value="Glyco_hydro_31_C"/>
</dbReference>
<keyword evidence="24" id="KW-1185">Reference proteome</keyword>
<dbReference type="SUPFAM" id="SSF74650">
    <property type="entry name" value="Galactose mutarotase-like"/>
    <property type="match status" value="1"/>
</dbReference>
<evidence type="ECO:0000256" key="10">
    <source>
        <dbReference type="ARBA" id="ARBA00023295"/>
    </source>
</evidence>
<dbReference type="STRING" id="623744.A0A553MND9"/>
<dbReference type="Gene3D" id="2.60.40.1180">
    <property type="entry name" value="Golgi alpha-mannosidase II"/>
    <property type="match status" value="2"/>
</dbReference>
<comment type="similarity">
    <text evidence="4">Belongs to the glycosyl hydrolase 31 family.</text>
</comment>
<evidence type="ECO:0000256" key="7">
    <source>
        <dbReference type="ARBA" id="ARBA00022824"/>
    </source>
</evidence>
<dbReference type="CDD" id="cd14752">
    <property type="entry name" value="GH31_N"/>
    <property type="match status" value="1"/>
</dbReference>
<dbReference type="InterPro" id="IPR017853">
    <property type="entry name" value="GH"/>
</dbReference>
<dbReference type="GO" id="GO:0033919">
    <property type="term" value="F:glucan 1,3-alpha-glucosidase activity"/>
    <property type="evidence" value="ECO:0007669"/>
    <property type="project" value="UniProtKB-ARBA"/>
</dbReference>
<dbReference type="GO" id="GO:0005975">
    <property type="term" value="P:carbohydrate metabolic process"/>
    <property type="evidence" value="ECO:0007669"/>
    <property type="project" value="InterPro"/>
</dbReference>
<evidence type="ECO:0000259" key="19">
    <source>
        <dbReference type="Pfam" id="PF13802"/>
    </source>
</evidence>
<dbReference type="InterPro" id="IPR029445">
    <property type="entry name" value="INTS5_N"/>
</dbReference>
<sequence length="1957" mass="217552">MMSAMFDANSLSTMQLSHIQTPLNNSSQELALEIKAFISGVDQTQGRKLSVRDHARCAVRLLRTVPACRGAVLEHLRGVYDEYVGYFLQDLEAEAENGGNSMSGGGSASASNLEDVIKEVHAVLSEFIKLCPKAWAPLISTWAVDLLGQLSSKHAGRQAAAHSSSLNELLQLWMSCAATRSLMECYCQCLAAMLARCPDACVDALLDTSVQHSPHFDWVVAHIGSAFPGTIISRVLVCGLKDFYAHGFSSAEKIYQQQAMDKSNQVPKIGSVVGILGHLASRHSDSIKKELLRMFQDSLTLPQNNPPHSSGTGGWENSPHLRRATVPFLLQLAALSPTLLGAVSAELVEFLKPPVLVQLQVQFQTLPPEEVENMLGLAVHLVSQSPSGGARVLKFLADTATPSSVIISGPTPSPHDGIREACDRLLHMLLLHLHKLVHNRPEGDEPFPQLSTAPAMPQVIPFLEELQGHIGDLCAETLKLERKRHLWLHQLLSLLSVYGGQSVATEALCQLFTQARNTEELSLASQLYTQLSHSLSGLLPSMVSRCVAQIHTQTLDNKELSQLLNNLATAVQSEEEDLKNEGTAVVNIDQSSMAAEVRAAVSRHLQDFSPLLLHGDPVVSKAAASLLSCSQLPRAFAPAHLLQICRAAVLHFFLSLRKRTTGIGAGHEEVGYSMELLSHLAAYSSLSQKVLLQEIVEGAMHKGNKDLFGGVQDNTGNDTTQSYNLVPDLDISLLEVNRKFGSSINFSGNVWSVFHAGVIGKGLKPPFTPSQTDPGRISQNVQTLMAVMVRCCCSVGGCLSELSISDALPPINAEAAKVVAVTLVENICPEVSNGELSWPPEEHAKTTVERDIHIRRCFERIPILFHLLCVVAAGRPALCYCSVILRGLLSTLLAHWDASREPSVSDSPWHLQASCWLVSCMGEGQLLPPVLSNITEVFPHLSPFELRLLLVGVWEYMRGNSPMPQKFTFCADQGIFIRDFSRDGDVARYIAPIHSVLHKNIDRLGHLCWRMGLLSMLCVLLFLSSALAVDRGNFKTCDQSAFCKRQRALKPGLSPYRALLDTLELSDSRLTLQLINDNNKVHLLLELYRLQGNMTRVKINELKPLKPRFEVPDVLISEPPTEQLSVLSQDDNGVVLSLGAESQRLIVSARPFRLDIMEGPEVLLSLNSRGLLAFEQLRLRKDTQVQPDTSEVKDGTEGDQPHDDDEKFKPTHLVSVAGLVQQLSTVVEEDGEREKEEEGLWEESFKAHTDSKPNGPTSVSLDFSLPGVEHVYGIPEHAENLKLKTTDGGDPYRLYNLDVFQYELYNPMALYGAVPVMLAHNTQRTMGVFWLNAAETWVDISSNTAGKTVFGKMLDFVQGSSETPQTDVRWISESGIIDVFIMLGPKPSDVFSQYAALTGTQSFPPLSSLGYHQCRWNYNDQDDVKAVDEGFDQHDIPYDFIWLDIEHADGKRYFTWDPHKFPQPKEMLQGLMDKRRKMVAIVDPHIKVDSGYKIHNEITSRDFYVKNKDGRNYEGWCWPGNSGYPDFTNPEMRAWWASMFSYDQYEGSMENLFTWNDMNEPSVFNGPEVTMHKDALHGNWEHRDVHNIYGFYVQKATAEGQIQRSGGLERPFVLTRAFFAGSQRYGAVWTGDNAADWGHLKISIPMCLSLGLVGISFCGADVGGFFNNPSTELLVRWYQTGAYQPFFRAHAHLDTTRREPWLFGPENAAIIRESIRQRYSLLPYWYQQFYLAHKTGMPVMRPLWVEYPKDTATFTIDDEFLIGRDLLVHPVTEEGSRGVTAYLPGAGEVWYDVHTFQKHNGAQNLYIPVTLSSIPVFQRGGSIVPRKDRVRRSSACMENDPYTLYVALSPQKYAEGELYVDDGHSFNYDTKSEYIHRKLTFANNALTSSNLCPDCTFLTSSWIGKVVILGASKPRKVLLRMNGKETPVEYGFDASMSVVTLRKPGMNAGSDWVLTLQ</sequence>
<dbReference type="EMBL" id="SRMA01027341">
    <property type="protein sequence ID" value="TRY54696.1"/>
    <property type="molecule type" value="Genomic_DNA"/>
</dbReference>
<dbReference type="InterPro" id="IPR029444">
    <property type="entry name" value="INTS5_C"/>
</dbReference>
<feature type="domain" description="Glycoside hydrolase family 31 N-terminal" evidence="19">
    <location>
        <begin position="1086"/>
        <end position="1339"/>
    </location>
</feature>
<dbReference type="InterPro" id="IPR011013">
    <property type="entry name" value="Gal_mutarotase_sf_dom"/>
</dbReference>
<evidence type="ECO:0000256" key="17">
    <source>
        <dbReference type="SAM" id="MobiDB-lite"/>
    </source>
</evidence>
<dbReference type="Pfam" id="PF13802">
    <property type="entry name" value="Gal_mutarotas_2"/>
    <property type="match status" value="1"/>
</dbReference>
<evidence type="ECO:0000256" key="6">
    <source>
        <dbReference type="ARBA" id="ARBA00022801"/>
    </source>
</evidence>
<dbReference type="GO" id="GO:0006491">
    <property type="term" value="P:N-glycan processing"/>
    <property type="evidence" value="ECO:0007669"/>
    <property type="project" value="UniProtKB-ARBA"/>
</dbReference>
<evidence type="ECO:0000256" key="5">
    <source>
        <dbReference type="ARBA" id="ARBA00022729"/>
    </source>
</evidence>
<feature type="domain" description="Glycoside hydrolase family 31 TIM barrel" evidence="18">
    <location>
        <begin position="1402"/>
        <end position="1727"/>
    </location>
</feature>
<evidence type="ECO:0000256" key="8">
    <source>
        <dbReference type="ARBA" id="ARBA00023034"/>
    </source>
</evidence>
<evidence type="ECO:0000256" key="11">
    <source>
        <dbReference type="ARBA" id="ARBA00042895"/>
    </source>
</evidence>
<evidence type="ECO:0000256" key="1">
    <source>
        <dbReference type="ARBA" id="ARBA00004240"/>
    </source>
</evidence>
<evidence type="ECO:0000256" key="12">
    <source>
        <dbReference type="ARBA" id="ARBA00050632"/>
    </source>
</evidence>
<evidence type="ECO:0000259" key="18">
    <source>
        <dbReference type="Pfam" id="PF01055"/>
    </source>
</evidence>
<evidence type="ECO:0000256" key="9">
    <source>
        <dbReference type="ARBA" id="ARBA00023180"/>
    </source>
</evidence>
<keyword evidence="5" id="KW-0732">Signal</keyword>
<evidence type="ECO:0000259" key="21">
    <source>
        <dbReference type="Pfam" id="PF14838"/>
    </source>
</evidence>
<dbReference type="GO" id="GO:0106407">
    <property type="term" value="F:Glc2Man9GlcNAc2 oligosaccharide glucosidase activity"/>
    <property type="evidence" value="ECO:0007669"/>
    <property type="project" value="UniProtKB-EC"/>
</dbReference>
<feature type="domain" description="Integrator complex subunit 5 N-terminal" evidence="20">
    <location>
        <begin position="28"/>
        <end position="244"/>
    </location>
</feature>
<dbReference type="FunFam" id="3.20.20.80:FF:000039">
    <property type="entry name" value="Glucosidase, alpha neutral C"/>
    <property type="match status" value="1"/>
</dbReference>
<dbReference type="FunFam" id="3.20.20.80:FF:000046">
    <property type="entry name" value="Glucosidase alpha, neutral C"/>
    <property type="match status" value="1"/>
</dbReference>
<evidence type="ECO:0000259" key="22">
    <source>
        <dbReference type="Pfam" id="PF21365"/>
    </source>
</evidence>
<name>A0A553MND9_9TELE</name>
<dbReference type="Gene3D" id="2.60.40.1760">
    <property type="entry name" value="glycosyl hydrolase (family 31)"/>
    <property type="match status" value="1"/>
</dbReference>
<dbReference type="InterPro" id="IPR040316">
    <property type="entry name" value="INTS5"/>
</dbReference>
<dbReference type="Pfam" id="PF14838">
    <property type="entry name" value="INTS5_C"/>
    <property type="match status" value="1"/>
</dbReference>
<dbReference type="GO" id="GO:0034472">
    <property type="term" value="P:snRNA 3'-end processing"/>
    <property type="evidence" value="ECO:0007669"/>
    <property type="project" value="TreeGrafter"/>
</dbReference>
<protein>
    <recommendedName>
        <fullName evidence="15">Neutral alpha-glucosidase AB</fullName>
        <ecNumber evidence="14">3.2.1.207</ecNumber>
    </recommendedName>
    <alternativeName>
        <fullName evidence="16">Alpha-glucosidase 2</fullName>
    </alternativeName>
    <alternativeName>
        <fullName evidence="11">Glucosidase II subunit alpha</fullName>
    </alternativeName>
</protein>
<dbReference type="GO" id="GO:0005794">
    <property type="term" value="C:Golgi apparatus"/>
    <property type="evidence" value="ECO:0007669"/>
    <property type="project" value="UniProtKB-SubCell"/>
</dbReference>
<feature type="region of interest" description="Disordered" evidence="17">
    <location>
        <begin position="1183"/>
        <end position="1206"/>
    </location>
</feature>
<evidence type="ECO:0000256" key="14">
    <source>
        <dbReference type="ARBA" id="ARBA00067008"/>
    </source>
</evidence>
<evidence type="ECO:0000313" key="24">
    <source>
        <dbReference type="Proteomes" id="UP000316079"/>
    </source>
</evidence>
<dbReference type="Proteomes" id="UP000316079">
    <property type="component" value="Unassembled WGS sequence"/>
</dbReference>
<keyword evidence="7" id="KW-0256">Endoplasmic reticulum</keyword>
<feature type="domain" description="Integrator complex subunit 5 C-terminal" evidence="21">
    <location>
        <begin position="268"/>
        <end position="1004"/>
    </location>
</feature>
<comment type="pathway">
    <text evidence="3">Glycan metabolism; N-glycan metabolism.</text>
</comment>
<evidence type="ECO:0000256" key="13">
    <source>
        <dbReference type="ARBA" id="ARBA00052396"/>
    </source>
</evidence>
<dbReference type="Pfam" id="PF14837">
    <property type="entry name" value="INTS5_N"/>
    <property type="match status" value="1"/>
</dbReference>
<evidence type="ECO:0000256" key="16">
    <source>
        <dbReference type="ARBA" id="ARBA00080367"/>
    </source>
</evidence>
<dbReference type="InterPro" id="IPR000322">
    <property type="entry name" value="Glyco_hydro_31_TIM"/>
</dbReference>
<dbReference type="Pfam" id="PF01055">
    <property type="entry name" value="Glyco_hydro_31_2nd"/>
    <property type="match status" value="1"/>
</dbReference>
<comment type="catalytic activity">
    <reaction evidence="12">
        <text>N(4)-(alpha-D-Glc-(1-&gt;3)-alpha-D-Man-(1-&gt;2)-alpha-D-Man-(1-&gt;2)-alpha-D-Man-(1-&gt;3)-[alpha-D-Man-(1-&gt;2)-alpha-D-Man-(1-&gt;3)-[alpha-D-Man-(1-&gt;2)-alpha-D-Man-(1-&gt;6)]-alpha-D-Man-(1-&gt;6)]-beta-D-Man-(1-&gt;4)-beta-D-GlcNAc-(1-&gt;4)-beta-D-GlcNAc)-L-asparaginyl-[protein] + H2O = N(4)-(alpha-D-Man-(1-&gt;2)-alpha-D-Man-(1-&gt;2)-alpha-D-Man-(1-&gt;3)-[alpha-D-Man-(1-&gt;2)-alpha-D-Man-(1-&gt;3)-[alpha-D-Man-(1-&gt;2)-alpha-D-Man-(1-&gt;6)]-alpha-D-Man-(1-&gt;6)]-beta-D-Man-(1-&gt;4)-beta-D-GlcNAc-(1-&gt;4)-beta-D-GlcNAc)-L-asparaginyl-[protein] (N-glucan mannose isomer 9A1,2,3B1,2,3) + beta-D-glucose</text>
        <dbReference type="Rhea" id="RHEA:56000"/>
        <dbReference type="Rhea" id="RHEA-COMP:14356"/>
        <dbReference type="Rhea" id="RHEA-COMP:14357"/>
        <dbReference type="ChEBI" id="CHEBI:15377"/>
        <dbReference type="ChEBI" id="CHEBI:15903"/>
        <dbReference type="ChEBI" id="CHEBI:59080"/>
        <dbReference type="ChEBI" id="CHEBI:139493"/>
        <dbReference type="EC" id="3.2.1.207"/>
    </reaction>
</comment>
<accession>A0A553MND9</accession>
<dbReference type="SUPFAM" id="SSF51011">
    <property type="entry name" value="Glycosyl hydrolase domain"/>
    <property type="match status" value="1"/>
</dbReference>
<gene>
    <name evidence="23" type="ORF">DNTS_031231</name>
</gene>
<keyword evidence="10" id="KW-0326">Glycosidase</keyword>
<dbReference type="FunFam" id="2.60.40.1180:FF:000023">
    <property type="entry name" value="neutral alpha-glucosidase AB isoform X2"/>
    <property type="match status" value="1"/>
</dbReference>
<proteinExistence type="inferred from homology"/>
<dbReference type="Gene3D" id="3.20.20.80">
    <property type="entry name" value="Glycosidases"/>
    <property type="match status" value="1"/>
</dbReference>
<dbReference type="InterPro" id="IPR013780">
    <property type="entry name" value="Glyco_hydro_b"/>
</dbReference>
<evidence type="ECO:0000256" key="3">
    <source>
        <dbReference type="ARBA" id="ARBA00004833"/>
    </source>
</evidence>